<name>A0ABS8M936_9FLAO</name>
<keyword evidence="6" id="KW-0472">Membrane</keyword>
<evidence type="ECO:0000256" key="1">
    <source>
        <dbReference type="ARBA" id="ARBA00004236"/>
    </source>
</evidence>
<keyword evidence="7" id="KW-0732">Signal</keyword>
<gene>
    <name evidence="8" type="ORF">LNP81_03210</name>
</gene>
<comment type="subcellular location">
    <subcellularLocation>
        <location evidence="1">Cell membrane</location>
    </subcellularLocation>
</comment>
<evidence type="ECO:0000256" key="2">
    <source>
        <dbReference type="ARBA" id="ARBA00007531"/>
    </source>
</evidence>
<dbReference type="InterPro" id="IPR008693">
    <property type="entry name" value="MmpS"/>
</dbReference>
<dbReference type="PROSITE" id="PS51257">
    <property type="entry name" value="PROKAR_LIPOPROTEIN"/>
    <property type="match status" value="1"/>
</dbReference>
<evidence type="ECO:0000256" key="7">
    <source>
        <dbReference type="SAM" id="SignalP"/>
    </source>
</evidence>
<evidence type="ECO:0000256" key="3">
    <source>
        <dbReference type="ARBA" id="ARBA00022475"/>
    </source>
</evidence>
<comment type="similarity">
    <text evidence="2">Belongs to the MmpS family.</text>
</comment>
<keyword evidence="3" id="KW-1003">Cell membrane</keyword>
<keyword evidence="9" id="KW-1185">Reference proteome</keyword>
<dbReference type="Gene3D" id="2.60.40.2880">
    <property type="entry name" value="MmpS1-5, C-terminal soluble domain"/>
    <property type="match status" value="1"/>
</dbReference>
<evidence type="ECO:0000313" key="8">
    <source>
        <dbReference type="EMBL" id="MCC9061991.1"/>
    </source>
</evidence>
<proteinExistence type="inferred from homology"/>
<evidence type="ECO:0000256" key="6">
    <source>
        <dbReference type="ARBA" id="ARBA00023136"/>
    </source>
</evidence>
<dbReference type="RefSeq" id="WP_230033391.1">
    <property type="nucleotide sequence ID" value="NZ_JAJJMM010000001.1"/>
</dbReference>
<accession>A0ABS8M936</accession>
<feature type="signal peptide" evidence="7">
    <location>
        <begin position="1"/>
        <end position="23"/>
    </location>
</feature>
<keyword evidence="5" id="KW-1133">Transmembrane helix</keyword>
<reference evidence="8" key="1">
    <citation type="submission" date="2021-11" db="EMBL/GenBank/DDBJ databases">
        <title>Description of novel Flavobacterium species.</title>
        <authorList>
            <person name="Saticioglu I.B."/>
            <person name="Ay H."/>
            <person name="Altun S."/>
            <person name="Duman M."/>
        </authorList>
    </citation>
    <scope>NUCLEOTIDE SEQUENCE</scope>
    <source>
        <strain evidence="8">F-30</strain>
    </source>
</reference>
<dbReference type="Pfam" id="PF05423">
    <property type="entry name" value="Mycobact_memb"/>
    <property type="match status" value="1"/>
</dbReference>
<dbReference type="InterPro" id="IPR038468">
    <property type="entry name" value="MmpS_C"/>
</dbReference>
<dbReference type="Proteomes" id="UP001430679">
    <property type="component" value="Unassembled WGS sequence"/>
</dbReference>
<sequence>MKSILKTLAIVFTLAFTAGSCSSDDNNDSAPVSRDVKYELTGNFSGELSTIYFDKGGNPLNEDVTALPWTKEITVDAGVNAVTASASGHGGVKDQTLTAKIYVGGKVVKESTAKANNDGIIVVTLVPYAFPL</sequence>
<evidence type="ECO:0000256" key="4">
    <source>
        <dbReference type="ARBA" id="ARBA00022692"/>
    </source>
</evidence>
<organism evidence="8 9">
    <name type="scientific">Flavobacterium piscisymbiosum</name>
    <dbReference type="NCBI Taxonomy" id="2893753"/>
    <lineage>
        <taxon>Bacteria</taxon>
        <taxon>Pseudomonadati</taxon>
        <taxon>Bacteroidota</taxon>
        <taxon>Flavobacteriia</taxon>
        <taxon>Flavobacteriales</taxon>
        <taxon>Flavobacteriaceae</taxon>
        <taxon>Flavobacterium</taxon>
    </lineage>
</organism>
<feature type="chain" id="PRO_5047253012" description="MmpS family membrane protein" evidence="7">
    <location>
        <begin position="24"/>
        <end position="132"/>
    </location>
</feature>
<evidence type="ECO:0000256" key="5">
    <source>
        <dbReference type="ARBA" id="ARBA00022989"/>
    </source>
</evidence>
<protein>
    <recommendedName>
        <fullName evidence="10">MmpS family membrane protein</fullName>
    </recommendedName>
</protein>
<dbReference type="EMBL" id="JAJJMM010000001">
    <property type="protein sequence ID" value="MCC9061991.1"/>
    <property type="molecule type" value="Genomic_DNA"/>
</dbReference>
<evidence type="ECO:0008006" key="10">
    <source>
        <dbReference type="Google" id="ProtNLM"/>
    </source>
</evidence>
<keyword evidence="4" id="KW-0812">Transmembrane</keyword>
<comment type="caution">
    <text evidence="8">The sequence shown here is derived from an EMBL/GenBank/DDBJ whole genome shotgun (WGS) entry which is preliminary data.</text>
</comment>
<evidence type="ECO:0000313" key="9">
    <source>
        <dbReference type="Proteomes" id="UP001430679"/>
    </source>
</evidence>